<dbReference type="InterPro" id="IPR047869">
    <property type="entry name" value="YdcJ_bac-like"/>
</dbReference>
<comment type="caution">
    <text evidence="10">The sequence shown here is derived from an EMBL/GenBank/DDBJ whole genome shotgun (WGS) entry which is preliminary data.</text>
</comment>
<comment type="similarity">
    <text evidence="5">Belongs to the 2-oxoadipate dioxygenase/decarboxylase family.</text>
</comment>
<reference evidence="10" key="1">
    <citation type="submission" date="2021-06" db="EMBL/GenBank/DDBJ databases">
        <title>Comparative genomics, transcriptomics and evolutionary studies reveal genomic signatures of adaptation to plant cell wall in hemibiotrophic fungi.</title>
        <authorList>
            <consortium name="DOE Joint Genome Institute"/>
            <person name="Baroncelli R."/>
            <person name="Diaz J.F."/>
            <person name="Benocci T."/>
            <person name="Peng M."/>
            <person name="Battaglia E."/>
            <person name="Haridas S."/>
            <person name="Andreopoulos W."/>
            <person name="Labutti K."/>
            <person name="Pangilinan J."/>
            <person name="Floch G.L."/>
            <person name="Makela M.R."/>
            <person name="Henrissat B."/>
            <person name="Grigoriev I.V."/>
            <person name="Crouch J.A."/>
            <person name="De Vries R.P."/>
            <person name="Sukno S.A."/>
            <person name="Thon M.R."/>
        </authorList>
    </citation>
    <scope>NUCLEOTIDE SEQUENCE</scope>
    <source>
        <strain evidence="10">CBS 193.32</strain>
    </source>
</reference>
<evidence type="ECO:0000313" key="10">
    <source>
        <dbReference type="EMBL" id="KAK1671725.1"/>
    </source>
</evidence>
<keyword evidence="3" id="KW-0560">Oxidoreductase</keyword>
<dbReference type="GeneID" id="85460256"/>
<dbReference type="PANTHER" id="PTHR39479">
    <property type="match status" value="1"/>
</dbReference>
<evidence type="ECO:0000256" key="6">
    <source>
        <dbReference type="ARBA" id="ARBA00035023"/>
    </source>
</evidence>
<dbReference type="EC" id="1.13.11.93" evidence="6"/>
<dbReference type="Pfam" id="PF07063">
    <property type="entry name" value="HGLS"/>
    <property type="match status" value="1"/>
</dbReference>
<dbReference type="SMART" id="SM01150">
    <property type="entry name" value="DUF1338"/>
    <property type="match status" value="1"/>
</dbReference>
<dbReference type="GO" id="GO:0051213">
    <property type="term" value="F:dioxygenase activity"/>
    <property type="evidence" value="ECO:0007669"/>
    <property type="project" value="UniProtKB-KW"/>
</dbReference>
<keyword evidence="11" id="KW-1185">Reference proteome</keyword>
<comment type="cofactor">
    <cofactor evidence="1">
        <name>Fe(2+)</name>
        <dbReference type="ChEBI" id="CHEBI:29033"/>
    </cofactor>
</comment>
<keyword evidence="4" id="KW-0408">Iron</keyword>
<accession>A0AAJ0ETX4</accession>
<dbReference type="EMBL" id="JAHMHR010000044">
    <property type="protein sequence ID" value="KAK1671725.1"/>
    <property type="molecule type" value="Genomic_DNA"/>
</dbReference>
<evidence type="ECO:0000256" key="8">
    <source>
        <dbReference type="ARBA" id="ARBA00035045"/>
    </source>
</evidence>
<feature type="compositionally biased region" description="Polar residues" evidence="9">
    <location>
        <begin position="1"/>
        <end position="10"/>
    </location>
</feature>
<organism evidence="10 11">
    <name type="scientific">Colletotrichum godetiae</name>
    <dbReference type="NCBI Taxonomy" id="1209918"/>
    <lineage>
        <taxon>Eukaryota</taxon>
        <taxon>Fungi</taxon>
        <taxon>Dikarya</taxon>
        <taxon>Ascomycota</taxon>
        <taxon>Pezizomycotina</taxon>
        <taxon>Sordariomycetes</taxon>
        <taxon>Hypocreomycetidae</taxon>
        <taxon>Glomerellales</taxon>
        <taxon>Glomerellaceae</taxon>
        <taxon>Colletotrichum</taxon>
        <taxon>Colletotrichum acutatum species complex</taxon>
    </lineage>
</organism>
<evidence type="ECO:0000256" key="9">
    <source>
        <dbReference type="SAM" id="MobiDB-lite"/>
    </source>
</evidence>
<proteinExistence type="inferred from homology"/>
<evidence type="ECO:0000256" key="7">
    <source>
        <dbReference type="ARBA" id="ARBA00035034"/>
    </source>
</evidence>
<dbReference type="RefSeq" id="XP_060425728.1">
    <property type="nucleotide sequence ID" value="XM_060575730.1"/>
</dbReference>
<dbReference type="AlphaFoldDB" id="A0AAJ0ETX4"/>
<dbReference type="Proteomes" id="UP001224890">
    <property type="component" value="Unassembled WGS sequence"/>
</dbReference>
<sequence>MSTSLLSTHRSGPPGHPAPDANYVHADTLRTTFALAMSAMYKAEVPLYGDLIQIVQTINKESQTKKRHGPDGHVSGSATMEASIERLTLERHGAIRLGTPQELHTVRRIFALLGMHPVGYYDLSVAGLPMHATCFRPTSTQSLERNPFRVFTTLLRPELLKSGRARAVALELLARRNIFSDALLELLGTAEEVQDGRLTTEQGERFVVEAIRTFSWQPLAAATHEEYALLRSEHPILADIACFRSSHINHLTPRALDINAAQEAMLAAGMAVKSRIEGPPVRKCPILLRQTSFLALQEGIRFSVSGRDEFVDGFHKARFGEIEERGAAVTPAGRKLYDKLLEEAMATAQETGASSDSKAVDETFSKVFEKFPDDWDELRRQGLVYSEYRCTENAKEKLQSLASLDTADPASLLDRLVSEGVLEAVPFTYEDFLPFSAAGIFQSNIQSGASSSESTIGHEESIRPDVKGYEKALARDILDANDLYAQAQMESLQTCARELGLSLDVVPRL</sequence>
<dbReference type="CDD" id="cd16348">
    <property type="entry name" value="VOC_YdcJ_like"/>
    <property type="match status" value="1"/>
</dbReference>
<evidence type="ECO:0000256" key="5">
    <source>
        <dbReference type="ARBA" id="ARBA00035013"/>
    </source>
</evidence>
<evidence type="ECO:0000256" key="1">
    <source>
        <dbReference type="ARBA" id="ARBA00001954"/>
    </source>
</evidence>
<feature type="region of interest" description="Disordered" evidence="9">
    <location>
        <begin position="1"/>
        <end position="22"/>
    </location>
</feature>
<dbReference type="PANTHER" id="PTHR39479:SF2">
    <property type="entry name" value="2-OXOADIPATE DIOXYGENASE_DECARBOXYLASE"/>
    <property type="match status" value="1"/>
</dbReference>
<evidence type="ECO:0000256" key="2">
    <source>
        <dbReference type="ARBA" id="ARBA00022964"/>
    </source>
</evidence>
<dbReference type="InterPro" id="IPR009770">
    <property type="entry name" value="HGLS"/>
</dbReference>
<evidence type="ECO:0000256" key="3">
    <source>
        <dbReference type="ARBA" id="ARBA00023002"/>
    </source>
</evidence>
<keyword evidence="2" id="KW-0223">Dioxygenase</keyword>
<evidence type="ECO:0000313" key="11">
    <source>
        <dbReference type="Proteomes" id="UP001224890"/>
    </source>
</evidence>
<protein>
    <recommendedName>
        <fullName evidence="7">2-oxoadipate dioxygenase/decarboxylase</fullName>
        <ecNumber evidence="6">1.13.11.93</ecNumber>
    </recommendedName>
    <alternativeName>
        <fullName evidence="8">2-hydroxyglutarate synthase</fullName>
    </alternativeName>
</protein>
<name>A0AAJ0ETX4_9PEZI</name>
<evidence type="ECO:0000256" key="4">
    <source>
        <dbReference type="ARBA" id="ARBA00023004"/>
    </source>
</evidence>
<gene>
    <name evidence="10" type="ORF">BDP55DRAFT_675248</name>
</gene>
<dbReference type="Gene3D" id="3.10.180.80">
    <property type="entry name" value="Uncharacterised protein PF07063, DUF1338"/>
    <property type="match status" value="1"/>
</dbReference>